<dbReference type="Pfam" id="PF13358">
    <property type="entry name" value="DDE_3"/>
    <property type="match status" value="1"/>
</dbReference>
<comment type="caution">
    <text evidence="3">The sequence shown here is derived from an EMBL/GenBank/DDBJ whole genome shotgun (WGS) entry which is preliminary data.</text>
</comment>
<evidence type="ECO:0000313" key="4">
    <source>
        <dbReference type="Proteomes" id="UP000767238"/>
    </source>
</evidence>
<dbReference type="EMBL" id="JAHFYH010000198">
    <property type="protein sequence ID" value="KAH0209932.1"/>
    <property type="molecule type" value="Genomic_DNA"/>
</dbReference>
<dbReference type="Gene3D" id="3.30.420.10">
    <property type="entry name" value="Ribonuclease H-like superfamily/Ribonuclease H"/>
    <property type="match status" value="1"/>
</dbReference>
<evidence type="ECO:0000313" key="3">
    <source>
        <dbReference type="EMBL" id="KAH0209932.1"/>
    </source>
</evidence>
<name>A0A9P8G6E7_AURME</name>
<dbReference type="PANTHER" id="PTHR46564">
    <property type="entry name" value="TRANSPOSASE"/>
    <property type="match status" value="1"/>
</dbReference>
<sequence>MALSEDDKDFIQAMFRDHCTAATVRKVFPQAPKTTIQWLKVNFDCFGTVRKPSSALERRGPRRKIDGPMHEWLIELLSLRNGTWLEELVFELWCQFGVEVHELTISRLLKSDALSNKINTRIAQKRDPIQQGIYEEKLAELMAEGVASGAIEDSVDMLLYLDESAASEKIRTMCQQAGVYLLYLPPYSPHLNPIEQSFHPLKAMAT</sequence>
<gene>
    <name evidence="2" type="ORF">KCU76_g16142</name>
    <name evidence="3" type="ORF">KCV03_g10211</name>
</gene>
<feature type="non-terminal residue" evidence="3">
    <location>
        <position position="1"/>
    </location>
</feature>
<protein>
    <recommendedName>
        <fullName evidence="1">Tc1-like transposase DDE domain-containing protein</fullName>
    </recommendedName>
</protein>
<dbReference type="EMBL" id="JAHFXF010001126">
    <property type="protein sequence ID" value="KAG9675438.1"/>
    <property type="molecule type" value="Genomic_DNA"/>
</dbReference>
<dbReference type="GO" id="GO:0003676">
    <property type="term" value="F:nucleic acid binding"/>
    <property type="evidence" value="ECO:0007669"/>
    <property type="project" value="InterPro"/>
</dbReference>
<feature type="domain" description="Tc1-like transposase DDE" evidence="1">
    <location>
        <begin position="157"/>
        <end position="203"/>
    </location>
</feature>
<dbReference type="Proteomes" id="UP000767238">
    <property type="component" value="Unassembled WGS sequence"/>
</dbReference>
<evidence type="ECO:0000259" key="1">
    <source>
        <dbReference type="Pfam" id="PF13358"/>
    </source>
</evidence>
<dbReference type="InterPro" id="IPR036397">
    <property type="entry name" value="RNaseH_sf"/>
</dbReference>
<organism evidence="3 4">
    <name type="scientific">Aureobasidium melanogenum</name>
    <name type="common">Aureobasidium pullulans var. melanogenum</name>
    <dbReference type="NCBI Taxonomy" id="46634"/>
    <lineage>
        <taxon>Eukaryota</taxon>
        <taxon>Fungi</taxon>
        <taxon>Dikarya</taxon>
        <taxon>Ascomycota</taxon>
        <taxon>Pezizomycotina</taxon>
        <taxon>Dothideomycetes</taxon>
        <taxon>Dothideomycetidae</taxon>
        <taxon>Dothideales</taxon>
        <taxon>Saccotheciaceae</taxon>
        <taxon>Aureobasidium</taxon>
    </lineage>
</organism>
<dbReference type="PANTHER" id="PTHR46564:SF1">
    <property type="entry name" value="TRANSPOSASE"/>
    <property type="match status" value="1"/>
</dbReference>
<proteinExistence type="predicted"/>
<dbReference type="Proteomes" id="UP000779574">
    <property type="component" value="Unassembled WGS sequence"/>
</dbReference>
<evidence type="ECO:0000313" key="2">
    <source>
        <dbReference type="EMBL" id="KAG9675438.1"/>
    </source>
</evidence>
<accession>A0A9P8G6E7</accession>
<dbReference type="AlphaFoldDB" id="A0A9P8G6E7"/>
<reference evidence="3" key="1">
    <citation type="journal article" date="2021" name="J Fungi (Basel)">
        <title>Virulence traits and population genomics of the black yeast Aureobasidium melanogenum.</title>
        <authorList>
            <person name="Cernosa A."/>
            <person name="Sun X."/>
            <person name="Gostincar C."/>
            <person name="Fang C."/>
            <person name="Gunde-Cimerman N."/>
            <person name="Song Z."/>
        </authorList>
    </citation>
    <scope>NUCLEOTIDE SEQUENCE</scope>
    <source>
        <strain evidence="3">EXF-8016</strain>
        <strain evidence="2">EXF-9911</strain>
    </source>
</reference>
<dbReference type="InterPro" id="IPR038717">
    <property type="entry name" value="Tc1-like_DDE_dom"/>
</dbReference>
<reference evidence="3" key="2">
    <citation type="submission" date="2021-08" db="EMBL/GenBank/DDBJ databases">
        <authorList>
            <person name="Gostincar C."/>
            <person name="Sun X."/>
            <person name="Song Z."/>
            <person name="Gunde-Cimerman N."/>
        </authorList>
    </citation>
    <scope>NUCLEOTIDE SEQUENCE</scope>
    <source>
        <strain evidence="3">EXF-8016</strain>
        <strain evidence="2">EXF-9911</strain>
    </source>
</reference>